<dbReference type="OrthoDB" id="3353448at2759"/>
<dbReference type="EMBL" id="KZ819672">
    <property type="protein sequence ID" value="PWN26258.1"/>
    <property type="molecule type" value="Genomic_DNA"/>
</dbReference>
<dbReference type="RefSeq" id="XP_025360870.1">
    <property type="nucleotide sequence ID" value="XM_025504509.1"/>
</dbReference>
<dbReference type="Pfam" id="PF10346">
    <property type="entry name" value="Con-6"/>
    <property type="match status" value="1"/>
</dbReference>
<keyword evidence="2" id="KW-1185">Reference proteome</keyword>
<sequence length="72" mass="8156">MTYRSHKRKVPKERQVAGWKAALNNPSTSSDGRWHARKMLLMKGHIGDALFTHASMGTRVRRVLGLRAKRSG</sequence>
<accession>A0A316UN80</accession>
<name>A0A316UN80_9BASI</name>
<dbReference type="Proteomes" id="UP000245884">
    <property type="component" value="Unassembled WGS sequence"/>
</dbReference>
<proteinExistence type="predicted"/>
<dbReference type="GeneID" id="37026332"/>
<dbReference type="AlphaFoldDB" id="A0A316UN80"/>
<dbReference type="InterPro" id="IPR018824">
    <property type="entry name" value="Conidiation-specific_6"/>
</dbReference>
<protein>
    <submittedName>
        <fullName evidence="1">Uncharacterized protein</fullName>
    </submittedName>
</protein>
<reference evidence="1 2" key="1">
    <citation type="journal article" date="2018" name="Mol. Biol. Evol.">
        <title>Broad Genomic Sampling Reveals a Smut Pathogenic Ancestry of the Fungal Clade Ustilaginomycotina.</title>
        <authorList>
            <person name="Kijpornyongpan T."/>
            <person name="Mondo S.J."/>
            <person name="Barry K."/>
            <person name="Sandor L."/>
            <person name="Lee J."/>
            <person name="Lipzen A."/>
            <person name="Pangilinan J."/>
            <person name="LaButti K."/>
            <person name="Hainaut M."/>
            <person name="Henrissat B."/>
            <person name="Grigoriev I.V."/>
            <person name="Spatafora J.W."/>
            <person name="Aime M.C."/>
        </authorList>
    </citation>
    <scope>NUCLEOTIDE SEQUENCE [LARGE SCALE GENOMIC DNA]</scope>
    <source>
        <strain evidence="1 2">MCA 5214</strain>
    </source>
</reference>
<evidence type="ECO:0000313" key="1">
    <source>
        <dbReference type="EMBL" id="PWN26258.1"/>
    </source>
</evidence>
<organism evidence="1 2">
    <name type="scientific">Jaminaea rosea</name>
    <dbReference type="NCBI Taxonomy" id="1569628"/>
    <lineage>
        <taxon>Eukaryota</taxon>
        <taxon>Fungi</taxon>
        <taxon>Dikarya</taxon>
        <taxon>Basidiomycota</taxon>
        <taxon>Ustilaginomycotina</taxon>
        <taxon>Exobasidiomycetes</taxon>
        <taxon>Microstromatales</taxon>
        <taxon>Microstromatales incertae sedis</taxon>
        <taxon>Jaminaea</taxon>
    </lineage>
</organism>
<evidence type="ECO:0000313" key="2">
    <source>
        <dbReference type="Proteomes" id="UP000245884"/>
    </source>
</evidence>
<gene>
    <name evidence="1" type="ORF">BDZ90DRAFT_222026</name>
</gene>